<gene>
    <name evidence="1" type="ORF">BFJ63_vAg7906</name>
</gene>
<accession>A0A4Q2VRS3</accession>
<evidence type="ECO:0000313" key="1">
    <source>
        <dbReference type="EMBL" id="RYC89304.1"/>
    </source>
</evidence>
<sequence length="852" mass="95494">MPPLLAPYDEAMHLGMGFNSYTQTMCIDSAVEATDENVATLETVPPKITYSSKIFERVSEAVDTMDISRAVTIKTGRMEVHGHKDALNDAKIDDADISLMISVRVMSQITNVKGSARFLPIDGTEVGSPRFNETFGDSCISGFIRGGLFTSIISFICSNPEHKDKMMEAVKEASTDSTVNLDNICKVAAITSIIQGVKVEDVTCATDIASILKIADKFRTRVAQNPQRTWAILTKYKGNRSFNEWSKYQTLKPLEYDGIASYTSKLFYSYMQYKKLSRKVQDIISHREKCSMASVVLVKYPSGLTHSFAAQVDKPRAILLELNTLLAARSAIDKEISKIVAVVDNLTRHPELLPNIDCLNANPKDELVQDIVNEALSEYSQPVLQKEFPVQDDLFLPSVADYSPSESSSGVEELHTPWTSDHDSDSLSGRSLVFREKVNTSTDLTMHALVPPEVWTDLLPVKNEPTTSLISPKTKTVSVFNVKYKKLQILAAVCGTHDVAVKLWDWVSPGETGDRLVIPIKDISTLENRDYRGGLKPKTTTNLSFIYKYTDRPIRICSFDHDEQSTETLVITHESESQNATFVHTSRSTCFILGVTYGGKIYSSSEDLRRFVDNADYGTPRDWPYIQFNRDTIKDEHLGKDGMTGVVFYTYSMLNGVQSAVSMGIAGCMLVDQRQLTTVTKETVNGANDNLLKKDSKEFKPYQITLGKGIEAPGKSCGGPDLVQSITCPAGYSCTFQRGTLKVSPSETPFMQFENGVKFAFRNNGRLEVLDKQDEVFWSSEEAPEGQVPQRLEFCKDGRLRLWNTDEQVYWTPLMNFTRYERKMVFSSEFPYLEIYNSEGEQLWRAHGLHLV</sequence>
<evidence type="ECO:0000313" key="2">
    <source>
        <dbReference type="Proteomes" id="UP000290540"/>
    </source>
</evidence>
<comment type="caution">
    <text evidence="1">The sequence shown here is derived from an EMBL/GenBank/DDBJ whole genome shotgun (WGS) entry which is preliminary data.</text>
</comment>
<protein>
    <recommendedName>
        <fullName evidence="3">Bulb-type lectin domain-containing protein</fullName>
    </recommendedName>
</protein>
<dbReference type="AlphaFoldDB" id="A0A4Q2VRS3"/>
<dbReference type="Proteomes" id="UP000290540">
    <property type="component" value="Unassembled WGS sequence"/>
</dbReference>
<name>A0A4Q2VRS3_FUSOX</name>
<organism evidence="1 2">
    <name type="scientific">Fusarium oxysporum f. sp. narcissi</name>
    <dbReference type="NCBI Taxonomy" id="451672"/>
    <lineage>
        <taxon>Eukaryota</taxon>
        <taxon>Fungi</taxon>
        <taxon>Dikarya</taxon>
        <taxon>Ascomycota</taxon>
        <taxon>Pezizomycotina</taxon>
        <taxon>Sordariomycetes</taxon>
        <taxon>Hypocreomycetidae</taxon>
        <taxon>Hypocreales</taxon>
        <taxon>Nectriaceae</taxon>
        <taxon>Fusarium</taxon>
        <taxon>Fusarium oxysporum species complex</taxon>
    </lineage>
</organism>
<dbReference type="EMBL" id="MQTW01000052">
    <property type="protein sequence ID" value="RYC89304.1"/>
    <property type="molecule type" value="Genomic_DNA"/>
</dbReference>
<dbReference type="SUPFAM" id="SSF51110">
    <property type="entry name" value="alpha-D-mannose-specific plant lectins"/>
    <property type="match status" value="1"/>
</dbReference>
<proteinExistence type="predicted"/>
<reference evidence="1 2" key="1">
    <citation type="submission" date="2016-12" db="EMBL/GenBank/DDBJ databases">
        <title>Draft genome sequence of Fusarium oxysporum causing rot on Narcissus.</title>
        <authorList>
            <person name="Armitage A.D."/>
            <person name="Taylor A."/>
            <person name="Clarkson J.P."/>
            <person name="Harrison R.J."/>
            <person name="Jackson A.C."/>
        </authorList>
    </citation>
    <scope>NUCLEOTIDE SEQUENCE [LARGE SCALE GENOMIC DNA]</scope>
    <source>
        <strain evidence="1 2">N139</strain>
    </source>
</reference>
<dbReference type="InterPro" id="IPR036426">
    <property type="entry name" value="Bulb-type_lectin_dom_sf"/>
</dbReference>
<evidence type="ECO:0008006" key="3">
    <source>
        <dbReference type="Google" id="ProtNLM"/>
    </source>
</evidence>